<dbReference type="EMBL" id="BSPC01000093">
    <property type="protein sequence ID" value="GLS23987.1"/>
    <property type="molecule type" value="Genomic_DNA"/>
</dbReference>
<organism evidence="2 3">
    <name type="scientific">Labrys miyagiensis</name>
    <dbReference type="NCBI Taxonomy" id="346912"/>
    <lineage>
        <taxon>Bacteria</taxon>
        <taxon>Pseudomonadati</taxon>
        <taxon>Pseudomonadota</taxon>
        <taxon>Alphaproteobacteria</taxon>
        <taxon>Hyphomicrobiales</taxon>
        <taxon>Xanthobacteraceae</taxon>
        <taxon>Labrys</taxon>
    </lineage>
</organism>
<sequence>MAVSTRLVSEQAALKSVGMQQAALDLAQAMPRLALEARQVAATAMHGLHGRRRAGQGENFWQFRHFASGEAASSVDWRRSARGDALYVREHEWDAAQTLWLWVDRSASMNLVSNLAQTSKIERALVLCLAFADLLVRGGERVGLIGVVRPSSQRAIIQKLALAMMAAKEEPSGLPDRIALAPRSEAILIGDFLGEPETLAATIGALASRGARGHLVVIADPVEETFPFAGRTELIDPEGVGKFLAARAQDIRQAYETRLAAHRDAIRAVARRFGWSMTLHRTDRPASQAVLAVHPLLQQGAG</sequence>
<feature type="domain" description="DUF58" evidence="1">
    <location>
        <begin position="63"/>
        <end position="264"/>
    </location>
</feature>
<dbReference type="PANTHER" id="PTHR33608:SF6">
    <property type="entry name" value="BLL2464 PROTEIN"/>
    <property type="match status" value="1"/>
</dbReference>
<keyword evidence="3" id="KW-1185">Reference proteome</keyword>
<comment type="caution">
    <text evidence="2">The sequence shown here is derived from an EMBL/GenBank/DDBJ whole genome shotgun (WGS) entry which is preliminary data.</text>
</comment>
<evidence type="ECO:0000313" key="2">
    <source>
        <dbReference type="EMBL" id="GLS23987.1"/>
    </source>
</evidence>
<proteinExistence type="predicted"/>
<name>A0ABQ6CUF1_9HYPH</name>
<evidence type="ECO:0000259" key="1">
    <source>
        <dbReference type="Pfam" id="PF01882"/>
    </source>
</evidence>
<accession>A0ABQ6CUF1</accession>
<evidence type="ECO:0000313" key="3">
    <source>
        <dbReference type="Proteomes" id="UP001156882"/>
    </source>
</evidence>
<dbReference type="RefSeq" id="WP_284316906.1">
    <property type="nucleotide sequence ID" value="NZ_BSPC01000093.1"/>
</dbReference>
<gene>
    <name evidence="2" type="ORF">GCM10007874_70080</name>
</gene>
<dbReference type="Pfam" id="PF01882">
    <property type="entry name" value="DUF58"/>
    <property type="match status" value="1"/>
</dbReference>
<dbReference type="PANTHER" id="PTHR33608">
    <property type="entry name" value="BLL2464 PROTEIN"/>
    <property type="match status" value="1"/>
</dbReference>
<reference evidence="3" key="1">
    <citation type="journal article" date="2019" name="Int. J. Syst. Evol. Microbiol.">
        <title>The Global Catalogue of Microorganisms (GCM) 10K type strain sequencing project: providing services to taxonomists for standard genome sequencing and annotation.</title>
        <authorList>
            <consortium name="The Broad Institute Genomics Platform"/>
            <consortium name="The Broad Institute Genome Sequencing Center for Infectious Disease"/>
            <person name="Wu L."/>
            <person name="Ma J."/>
        </authorList>
    </citation>
    <scope>NUCLEOTIDE SEQUENCE [LARGE SCALE GENOMIC DNA]</scope>
    <source>
        <strain evidence="3">NBRC 101365</strain>
    </source>
</reference>
<dbReference type="Proteomes" id="UP001156882">
    <property type="component" value="Unassembled WGS sequence"/>
</dbReference>
<protein>
    <recommendedName>
        <fullName evidence="1">DUF58 domain-containing protein</fullName>
    </recommendedName>
</protein>
<dbReference type="InterPro" id="IPR002881">
    <property type="entry name" value="DUF58"/>
</dbReference>